<sequence>MGLLHIFVATAGLCSIGVTSAFTGIATTYGPPDGESPQGGNCAMMKWLPLAPQFHVAINNNQYDTGANCGRCVSVTCVDARCQSKRTVLGQVTDRCPECSQGDLDMSLPMFQQVTGFTTDRLAISWEFVDCPVTDGVQVCAKDGSSIHWLYVQPGNTLNGVKSMRINGGDAPLFGSAYYFMSTVLGTVDLSQTQVEMTSHSGQTIKATVALVANQCTQISQQFSGCVLLKYPLLKYLLLNYPLLKYPLLKYQLLKYQLLKYRLLKYRLLKYQLLNHQLLNHQLLKYLLPKYRLLKYRLLNHQLLNHQLLKFLLPKYRLLKYRLLNHRLLNHQLLKCLPLKYRLLKCLPLKYRLLKYQPLKYRLPKYQPLKYRLLKNRLLSHRPPDPPHQLGHPPVASSPTTPSSVPTVTAKSDTVSVRQSAATSDASGSILIITIAFIAVGVGMYVVVVQRARRGLAKDKNANALSEIPILETPTSRAVSIL</sequence>
<protein>
    <recommendedName>
        <fullName evidence="5">Expansin-like EG45 domain-containing protein</fullName>
    </recommendedName>
</protein>
<feature type="domain" description="Expansin-like EG45" evidence="5">
    <location>
        <begin position="39"/>
        <end position="136"/>
    </location>
</feature>
<accession>A0A396ZWC8</accession>
<keyword evidence="1 4" id="KW-0732">Signal</keyword>
<dbReference type="Proteomes" id="UP000265427">
    <property type="component" value="Unassembled WGS sequence"/>
</dbReference>
<feature type="compositionally biased region" description="Low complexity" evidence="2">
    <location>
        <begin position="388"/>
        <end position="410"/>
    </location>
</feature>
<evidence type="ECO:0000313" key="7">
    <source>
        <dbReference type="Proteomes" id="UP000265427"/>
    </source>
</evidence>
<comment type="caution">
    <text evidence="6">The sequence shown here is derived from an EMBL/GenBank/DDBJ whole genome shotgun (WGS) entry which is preliminary data.</text>
</comment>
<dbReference type="InterPro" id="IPR051477">
    <property type="entry name" value="Expansin_CellWall"/>
</dbReference>
<evidence type="ECO:0000313" key="6">
    <source>
        <dbReference type="EMBL" id="RHX98905.1"/>
    </source>
</evidence>
<feature type="signal peptide" evidence="4">
    <location>
        <begin position="1"/>
        <end position="21"/>
    </location>
</feature>
<name>A0A396ZWC8_APHAT</name>
<keyword evidence="3" id="KW-0812">Transmembrane</keyword>
<evidence type="ECO:0000256" key="2">
    <source>
        <dbReference type="SAM" id="MobiDB-lite"/>
    </source>
</evidence>
<keyword evidence="3" id="KW-0472">Membrane</keyword>
<evidence type="ECO:0000256" key="3">
    <source>
        <dbReference type="SAM" id="Phobius"/>
    </source>
</evidence>
<dbReference type="SUPFAM" id="SSF50685">
    <property type="entry name" value="Barwin-like endoglucanases"/>
    <property type="match status" value="1"/>
</dbReference>
<reference evidence="6 7" key="1">
    <citation type="submission" date="2018-08" db="EMBL/GenBank/DDBJ databases">
        <title>Aphanomyces genome sequencing and annotation.</title>
        <authorList>
            <person name="Minardi D."/>
            <person name="Oidtmann B."/>
            <person name="Van Der Giezen M."/>
            <person name="Studholme D.J."/>
        </authorList>
    </citation>
    <scope>NUCLEOTIDE SEQUENCE [LARGE SCALE GENOMIC DNA]</scope>
    <source>
        <strain evidence="6 7">Kv</strain>
    </source>
</reference>
<dbReference type="PANTHER" id="PTHR31836">
    <property type="match status" value="1"/>
</dbReference>
<keyword evidence="3" id="KW-1133">Transmembrane helix</keyword>
<dbReference type="InterPro" id="IPR036908">
    <property type="entry name" value="RlpA-like_sf"/>
</dbReference>
<proteinExistence type="predicted"/>
<feature type="transmembrane region" description="Helical" evidence="3">
    <location>
        <begin position="426"/>
        <end position="448"/>
    </location>
</feature>
<dbReference type="CDD" id="cd22271">
    <property type="entry name" value="DPBB_EXP_N-like"/>
    <property type="match status" value="1"/>
</dbReference>
<dbReference type="PROSITE" id="PS50842">
    <property type="entry name" value="EXPANSIN_EG45"/>
    <property type="match status" value="1"/>
</dbReference>
<dbReference type="Gene3D" id="2.40.40.10">
    <property type="entry name" value="RlpA-like domain"/>
    <property type="match status" value="1"/>
</dbReference>
<dbReference type="VEuPathDB" id="FungiDB:H257_08208"/>
<feature type="region of interest" description="Disordered" evidence="2">
    <location>
        <begin position="382"/>
        <end position="410"/>
    </location>
</feature>
<dbReference type="InterPro" id="IPR007112">
    <property type="entry name" value="Expansin/allergen_DPBB_dom"/>
</dbReference>
<evidence type="ECO:0000259" key="5">
    <source>
        <dbReference type="PROSITE" id="PS50842"/>
    </source>
</evidence>
<feature type="chain" id="PRO_5017301937" description="Expansin-like EG45 domain-containing protein" evidence="4">
    <location>
        <begin position="22"/>
        <end position="482"/>
    </location>
</feature>
<evidence type="ECO:0000256" key="4">
    <source>
        <dbReference type="SAM" id="SignalP"/>
    </source>
</evidence>
<dbReference type="InterPro" id="IPR036749">
    <property type="entry name" value="Expansin_CBD_sf"/>
</dbReference>
<evidence type="ECO:0000256" key="1">
    <source>
        <dbReference type="ARBA" id="ARBA00022729"/>
    </source>
</evidence>
<dbReference type="Gene3D" id="2.60.40.760">
    <property type="entry name" value="Expansin, cellulose-binding-like domain"/>
    <property type="match status" value="1"/>
</dbReference>
<dbReference type="PANTHER" id="PTHR31836:SF21">
    <property type="entry name" value="EXPANSIN-LIKE PROTEIN 7"/>
    <property type="match status" value="1"/>
</dbReference>
<dbReference type="EMBL" id="QUSZ01009615">
    <property type="protein sequence ID" value="RHX98905.1"/>
    <property type="molecule type" value="Genomic_DNA"/>
</dbReference>
<dbReference type="AlphaFoldDB" id="A0A396ZWC8"/>
<gene>
    <name evidence="6" type="ORF">DYB36_011315</name>
</gene>
<organism evidence="6 7">
    <name type="scientific">Aphanomyces astaci</name>
    <name type="common">Crayfish plague agent</name>
    <dbReference type="NCBI Taxonomy" id="112090"/>
    <lineage>
        <taxon>Eukaryota</taxon>
        <taxon>Sar</taxon>
        <taxon>Stramenopiles</taxon>
        <taxon>Oomycota</taxon>
        <taxon>Saprolegniomycetes</taxon>
        <taxon>Saprolegniales</taxon>
        <taxon>Verrucalvaceae</taxon>
        <taxon>Aphanomyces</taxon>
    </lineage>
</organism>